<dbReference type="EMBL" id="KN832872">
    <property type="protein sequence ID" value="KIN04672.1"/>
    <property type="molecule type" value="Genomic_DNA"/>
</dbReference>
<dbReference type="Proteomes" id="UP000054321">
    <property type="component" value="Unassembled WGS sequence"/>
</dbReference>
<keyword evidence="2" id="KW-1185">Reference proteome</keyword>
<reference evidence="1 2" key="1">
    <citation type="submission" date="2014-04" db="EMBL/GenBank/DDBJ databases">
        <authorList>
            <consortium name="DOE Joint Genome Institute"/>
            <person name="Kuo A."/>
            <person name="Martino E."/>
            <person name="Perotto S."/>
            <person name="Kohler A."/>
            <person name="Nagy L.G."/>
            <person name="Floudas D."/>
            <person name="Copeland A."/>
            <person name="Barry K.W."/>
            <person name="Cichocki N."/>
            <person name="Veneault-Fourrey C."/>
            <person name="LaButti K."/>
            <person name="Lindquist E.A."/>
            <person name="Lipzen A."/>
            <person name="Lundell T."/>
            <person name="Morin E."/>
            <person name="Murat C."/>
            <person name="Sun H."/>
            <person name="Tunlid A."/>
            <person name="Henrissat B."/>
            <person name="Grigoriev I.V."/>
            <person name="Hibbett D.S."/>
            <person name="Martin F."/>
            <person name="Nordberg H.P."/>
            <person name="Cantor M.N."/>
            <person name="Hua S.X."/>
        </authorList>
    </citation>
    <scope>NUCLEOTIDE SEQUENCE [LARGE SCALE GENOMIC DNA]</scope>
    <source>
        <strain evidence="1 2">Zn</strain>
    </source>
</reference>
<protein>
    <submittedName>
        <fullName evidence="1">Uncharacterized protein</fullName>
    </submittedName>
</protein>
<sequence>MPCFQASYASRLNCDFIYREFALVSEKTPIEILFLRTSGSGSSVALASSILEPACPRVYSDAFLSWPTLQFA</sequence>
<accession>A0A0C3HR04</accession>
<dbReference type="InParanoid" id="A0A0C3HR04"/>
<reference evidence="2" key="2">
    <citation type="submission" date="2015-01" db="EMBL/GenBank/DDBJ databases">
        <title>Evolutionary Origins and Diversification of the Mycorrhizal Mutualists.</title>
        <authorList>
            <consortium name="DOE Joint Genome Institute"/>
            <consortium name="Mycorrhizal Genomics Consortium"/>
            <person name="Kohler A."/>
            <person name="Kuo A."/>
            <person name="Nagy L.G."/>
            <person name="Floudas D."/>
            <person name="Copeland A."/>
            <person name="Barry K.W."/>
            <person name="Cichocki N."/>
            <person name="Veneault-Fourrey C."/>
            <person name="LaButti K."/>
            <person name="Lindquist E.A."/>
            <person name="Lipzen A."/>
            <person name="Lundell T."/>
            <person name="Morin E."/>
            <person name="Murat C."/>
            <person name="Riley R."/>
            <person name="Ohm R."/>
            <person name="Sun H."/>
            <person name="Tunlid A."/>
            <person name="Henrissat B."/>
            <person name="Grigoriev I.V."/>
            <person name="Hibbett D.S."/>
            <person name="Martin F."/>
        </authorList>
    </citation>
    <scope>NUCLEOTIDE SEQUENCE [LARGE SCALE GENOMIC DNA]</scope>
    <source>
        <strain evidence="2">Zn</strain>
    </source>
</reference>
<dbReference type="AlphaFoldDB" id="A0A0C3HR04"/>
<proteinExistence type="predicted"/>
<evidence type="ECO:0000313" key="2">
    <source>
        <dbReference type="Proteomes" id="UP000054321"/>
    </source>
</evidence>
<evidence type="ECO:0000313" key="1">
    <source>
        <dbReference type="EMBL" id="KIN04672.1"/>
    </source>
</evidence>
<organism evidence="1 2">
    <name type="scientific">Oidiodendron maius (strain Zn)</name>
    <dbReference type="NCBI Taxonomy" id="913774"/>
    <lineage>
        <taxon>Eukaryota</taxon>
        <taxon>Fungi</taxon>
        <taxon>Dikarya</taxon>
        <taxon>Ascomycota</taxon>
        <taxon>Pezizomycotina</taxon>
        <taxon>Leotiomycetes</taxon>
        <taxon>Leotiomycetes incertae sedis</taxon>
        <taxon>Myxotrichaceae</taxon>
        <taxon>Oidiodendron</taxon>
    </lineage>
</organism>
<name>A0A0C3HR04_OIDMZ</name>
<dbReference type="HOGENOM" id="CLU_2722849_0_0_1"/>
<gene>
    <name evidence="1" type="ORF">OIDMADRAFT_17630</name>
</gene>